<evidence type="ECO:0000256" key="7">
    <source>
        <dbReference type="ARBA" id="ARBA00022840"/>
    </source>
</evidence>
<dbReference type="GO" id="GO:0005524">
    <property type="term" value="F:ATP binding"/>
    <property type="evidence" value="ECO:0007669"/>
    <property type="project" value="UniProtKB-KW"/>
</dbReference>
<name>A0A5M9HCV1_9SPHI</name>
<dbReference type="PROSITE" id="PS50005">
    <property type="entry name" value="TPR"/>
    <property type="match status" value="1"/>
</dbReference>
<dbReference type="OrthoDB" id="9778366at2"/>
<keyword evidence="6" id="KW-0418">Kinase</keyword>
<feature type="domain" description="Histidine kinase" evidence="12">
    <location>
        <begin position="485"/>
        <end position="679"/>
    </location>
</feature>
<evidence type="ECO:0000256" key="4">
    <source>
        <dbReference type="ARBA" id="ARBA00022679"/>
    </source>
</evidence>
<keyword evidence="14" id="KW-1185">Reference proteome</keyword>
<dbReference type="GO" id="GO:0000155">
    <property type="term" value="F:phosphorelay sensor kinase activity"/>
    <property type="evidence" value="ECO:0007669"/>
    <property type="project" value="InterPro"/>
</dbReference>
<evidence type="ECO:0000256" key="8">
    <source>
        <dbReference type="ARBA" id="ARBA00023012"/>
    </source>
</evidence>
<comment type="catalytic activity">
    <reaction evidence="1">
        <text>ATP + protein L-histidine = ADP + protein N-phospho-L-histidine.</text>
        <dbReference type="EC" id="2.7.13.3"/>
    </reaction>
</comment>
<accession>A0A5M9HCV1</accession>
<keyword evidence="3" id="KW-0597">Phosphoprotein</keyword>
<dbReference type="SMART" id="SM00387">
    <property type="entry name" value="HATPase_c"/>
    <property type="match status" value="1"/>
</dbReference>
<dbReference type="Gene3D" id="1.25.40.10">
    <property type="entry name" value="Tetratricopeptide repeat domain"/>
    <property type="match status" value="3"/>
</dbReference>
<evidence type="ECO:0000313" key="13">
    <source>
        <dbReference type="EMBL" id="KAA8483154.1"/>
    </source>
</evidence>
<dbReference type="Pfam" id="PF07730">
    <property type="entry name" value="HisKA_3"/>
    <property type="match status" value="1"/>
</dbReference>
<keyword evidence="11" id="KW-0812">Transmembrane</keyword>
<dbReference type="PROSITE" id="PS50109">
    <property type="entry name" value="HIS_KIN"/>
    <property type="match status" value="1"/>
</dbReference>
<reference evidence="13 14" key="1">
    <citation type="submission" date="2019-09" db="EMBL/GenBank/DDBJ databases">
        <title>Pararcticibacter amylolyticus gen. nov., sp. nov., isolated from a rottenly hemp rope, and reclassification of Pedobacter tournemirensis as Pararcticibacter tournemirensis comb. nov.</title>
        <authorList>
            <person name="Cai Y."/>
        </authorList>
    </citation>
    <scope>NUCLEOTIDE SEQUENCE [LARGE SCALE GENOMIC DNA]</scope>
    <source>
        <strain evidence="13 14">TF5-37.2-LB10</strain>
    </source>
</reference>
<dbReference type="EC" id="2.7.13.3" evidence="2"/>
<evidence type="ECO:0000259" key="12">
    <source>
        <dbReference type="PROSITE" id="PS50109"/>
    </source>
</evidence>
<dbReference type="InterPro" id="IPR050482">
    <property type="entry name" value="Sensor_HK_TwoCompSys"/>
</dbReference>
<protein>
    <recommendedName>
        <fullName evidence="2">histidine kinase</fullName>
        <ecNumber evidence="2">2.7.13.3</ecNumber>
    </recommendedName>
</protein>
<evidence type="ECO:0000256" key="11">
    <source>
        <dbReference type="SAM" id="Phobius"/>
    </source>
</evidence>
<dbReference type="AlphaFoldDB" id="A0A5M9HCV1"/>
<evidence type="ECO:0000256" key="6">
    <source>
        <dbReference type="ARBA" id="ARBA00022777"/>
    </source>
</evidence>
<dbReference type="InterPro" id="IPR003594">
    <property type="entry name" value="HATPase_dom"/>
</dbReference>
<evidence type="ECO:0000256" key="2">
    <source>
        <dbReference type="ARBA" id="ARBA00012438"/>
    </source>
</evidence>
<dbReference type="InterPro" id="IPR019734">
    <property type="entry name" value="TPR_rpt"/>
</dbReference>
<dbReference type="PANTHER" id="PTHR24421">
    <property type="entry name" value="NITRATE/NITRITE SENSOR PROTEIN NARX-RELATED"/>
    <property type="match status" value="1"/>
</dbReference>
<gene>
    <name evidence="13" type="ORF">F1649_10110</name>
</gene>
<proteinExistence type="predicted"/>
<comment type="caution">
    <text evidence="13">The sequence shown here is derived from an EMBL/GenBank/DDBJ whole genome shotgun (WGS) entry which is preliminary data.</text>
</comment>
<dbReference type="SMART" id="SM00028">
    <property type="entry name" value="TPR"/>
    <property type="match status" value="4"/>
</dbReference>
<keyword evidence="11" id="KW-1133">Transmembrane helix</keyword>
<dbReference type="Pfam" id="PF02518">
    <property type="entry name" value="HATPase_c"/>
    <property type="match status" value="1"/>
</dbReference>
<dbReference type="GO" id="GO:0046983">
    <property type="term" value="F:protein dimerization activity"/>
    <property type="evidence" value="ECO:0007669"/>
    <property type="project" value="InterPro"/>
</dbReference>
<dbReference type="GO" id="GO:0016020">
    <property type="term" value="C:membrane"/>
    <property type="evidence" value="ECO:0007669"/>
    <property type="project" value="InterPro"/>
</dbReference>
<feature type="coiled-coil region" evidence="10">
    <location>
        <begin position="387"/>
        <end position="414"/>
    </location>
</feature>
<keyword evidence="9" id="KW-0802">TPR repeat</keyword>
<evidence type="ECO:0000256" key="10">
    <source>
        <dbReference type="SAM" id="Coils"/>
    </source>
</evidence>
<keyword evidence="10" id="KW-0175">Coiled coil</keyword>
<dbReference type="EMBL" id="VWNE01000013">
    <property type="protein sequence ID" value="KAA8483154.1"/>
    <property type="molecule type" value="Genomic_DNA"/>
</dbReference>
<evidence type="ECO:0000256" key="5">
    <source>
        <dbReference type="ARBA" id="ARBA00022741"/>
    </source>
</evidence>
<keyword evidence="11" id="KW-0472">Membrane</keyword>
<dbReference type="InterPro" id="IPR011712">
    <property type="entry name" value="Sig_transdc_His_kin_sub3_dim/P"/>
</dbReference>
<keyword evidence="5" id="KW-0547">Nucleotide-binding</keyword>
<dbReference type="Gene3D" id="1.20.5.1930">
    <property type="match status" value="1"/>
</dbReference>
<evidence type="ECO:0000256" key="1">
    <source>
        <dbReference type="ARBA" id="ARBA00000085"/>
    </source>
</evidence>
<feature type="repeat" description="TPR" evidence="9">
    <location>
        <begin position="186"/>
        <end position="219"/>
    </location>
</feature>
<keyword evidence="8" id="KW-0902">Two-component regulatory system</keyword>
<dbReference type="InterPro" id="IPR005467">
    <property type="entry name" value="His_kinase_dom"/>
</dbReference>
<keyword evidence="7" id="KW-0067">ATP-binding</keyword>
<dbReference type="InterPro" id="IPR011990">
    <property type="entry name" value="TPR-like_helical_dom_sf"/>
</dbReference>
<dbReference type="SUPFAM" id="SSF48452">
    <property type="entry name" value="TPR-like"/>
    <property type="match status" value="2"/>
</dbReference>
<organism evidence="13 14">
    <name type="scientific">Arcticibacter tournemirensis</name>
    <dbReference type="NCBI Taxonomy" id="699437"/>
    <lineage>
        <taxon>Bacteria</taxon>
        <taxon>Pseudomonadati</taxon>
        <taxon>Bacteroidota</taxon>
        <taxon>Sphingobacteriia</taxon>
        <taxon>Sphingobacteriales</taxon>
        <taxon>Sphingobacteriaceae</taxon>
        <taxon>Arcticibacter</taxon>
    </lineage>
</organism>
<dbReference type="SUPFAM" id="SSF55874">
    <property type="entry name" value="ATPase domain of HSP90 chaperone/DNA topoisomerase II/histidine kinase"/>
    <property type="match status" value="1"/>
</dbReference>
<dbReference type="Gene3D" id="3.30.565.10">
    <property type="entry name" value="Histidine kinase-like ATPase, C-terminal domain"/>
    <property type="match status" value="1"/>
</dbReference>
<keyword evidence="4" id="KW-0808">Transferase</keyword>
<dbReference type="InterPro" id="IPR036890">
    <property type="entry name" value="HATPase_C_sf"/>
</dbReference>
<evidence type="ECO:0000313" key="14">
    <source>
        <dbReference type="Proteomes" id="UP000322918"/>
    </source>
</evidence>
<evidence type="ECO:0000256" key="9">
    <source>
        <dbReference type="PROSITE-ProRule" id="PRU00339"/>
    </source>
</evidence>
<dbReference type="Proteomes" id="UP000322918">
    <property type="component" value="Unassembled WGS sequence"/>
</dbReference>
<feature type="transmembrane region" description="Helical" evidence="11">
    <location>
        <begin position="430"/>
        <end position="451"/>
    </location>
</feature>
<sequence length="681" mass="78547">MRPSAALVILLTYSPRLLLMKKYFFFLTFICLYGSVMAQQLITAQPDSLELALKKSRNYKERAKALADLSDFWIYTDSAKSMNYALQVMTLYRQHNDKQGIGIGHYYIAGVYMENDNGKMAEAEFRKAVNILQKDSSYLSQHYLARVWHNLGVLLQREGDAYGYLNILLNKAVPILESIKDTITLARNYNDIGSAFQNTQQFEKSLSWYKKAIKTLQHFPNYEDLALAYLGAARALLFKEDFSDRPSRQIKAYLNLTADVLKPNPKAYPWIDYYTNEGLYYLHIVKRPDLAIRSYDQGLLLAQETHQEYPQLELLNRKYYLYYKQGDYKKARTTAYQLYKLASKYPISKNLLVILKNLVDAEEKNGNEARAFQLLKQYTALSDSLKVEETNIRLNELEKKYEQQTKEKKILQLQADNSLKSAELDYNRTLLLSISGLLISVIILSVLVYLLHRNKQKLREKQKEMQQEQLFFDALNQGQEQERKRLAGDLHDGLGGLLSNIKLLISKETDCDESNSSWDKQNKLILQKLDNAMNELRRIARNLMPETLLRFGLTTALRDYCEDLEKSGVKISLQTYGIGTHHDKNELIMIYRIIQELISNAIKHAEAETILVQCIQNDEKIFITIEDDGKGFDKEIMSTNPGLGLSTVRNRVAYLKGTLDIQSKKDVGTTINIEFNAQQTT</sequence>
<dbReference type="CDD" id="cd16917">
    <property type="entry name" value="HATPase_UhpB-NarQ-NarX-like"/>
    <property type="match status" value="1"/>
</dbReference>
<dbReference type="PANTHER" id="PTHR24421:SF10">
    <property type="entry name" value="NITRATE_NITRITE SENSOR PROTEIN NARQ"/>
    <property type="match status" value="1"/>
</dbReference>
<evidence type="ECO:0000256" key="3">
    <source>
        <dbReference type="ARBA" id="ARBA00022553"/>
    </source>
</evidence>